<dbReference type="InterPro" id="IPR052030">
    <property type="entry name" value="Peptidase_M20/M20A_hydrolases"/>
</dbReference>
<dbReference type="PANTHER" id="PTHR30575:SF0">
    <property type="entry name" value="XAA-ARG DIPEPTIDASE"/>
    <property type="match status" value="1"/>
</dbReference>
<protein>
    <submittedName>
        <fullName evidence="1">Uncharacterized protein</fullName>
    </submittedName>
</protein>
<name>A0AA35QB94_9HYPO</name>
<dbReference type="SUPFAM" id="SSF55031">
    <property type="entry name" value="Bacterial exopeptidase dimerisation domain"/>
    <property type="match status" value="1"/>
</dbReference>
<dbReference type="SUPFAM" id="SSF53187">
    <property type="entry name" value="Zn-dependent exopeptidases"/>
    <property type="match status" value="1"/>
</dbReference>
<dbReference type="InterPro" id="IPR036264">
    <property type="entry name" value="Bact_exopeptidase_dim_dom"/>
</dbReference>
<dbReference type="Gene3D" id="3.40.630.10">
    <property type="entry name" value="Zn peptidases"/>
    <property type="match status" value="1"/>
</dbReference>
<dbReference type="Proteomes" id="UP001160390">
    <property type="component" value="Unassembled WGS sequence"/>
</dbReference>
<evidence type="ECO:0000313" key="1">
    <source>
        <dbReference type="EMBL" id="CAI6098827.1"/>
    </source>
</evidence>
<gene>
    <name evidence="1" type="ORF">CCHLO57077_00002853</name>
</gene>
<dbReference type="GO" id="GO:0016805">
    <property type="term" value="F:dipeptidase activity"/>
    <property type="evidence" value="ECO:0007669"/>
    <property type="project" value="TreeGrafter"/>
</dbReference>
<evidence type="ECO:0000313" key="2">
    <source>
        <dbReference type="Proteomes" id="UP001160390"/>
    </source>
</evidence>
<sequence>MATLGIHGCLRLLGTPAKKGLCGNPALIEAVAFNPPEDIAAAIMAHVIPASLMKFDSERPLVSLASISVPATFSLSSSLMIPNERVHGVIEHGGIVPGIITDNSRTRWHVRAPTTRQADALLKRVRACIEAASTGTGCKVNFQTFPSFTDMRANSTLCDAYVEDMASFGVIVVKNCETTPASTYMGNVSYIVPSFHGGFVIAADATTTLHRPAFATAARIEAAHSSTMQGAKGMTMMAIRVLVDDKTASAARADFEKDED</sequence>
<dbReference type="EMBL" id="CABFNP030001299">
    <property type="protein sequence ID" value="CAI6098827.1"/>
    <property type="molecule type" value="Genomic_DNA"/>
</dbReference>
<dbReference type="Gene3D" id="3.30.70.360">
    <property type="match status" value="1"/>
</dbReference>
<accession>A0AA35QB94</accession>
<dbReference type="PANTHER" id="PTHR30575">
    <property type="entry name" value="PEPTIDASE M20"/>
    <property type="match status" value="1"/>
</dbReference>
<comment type="caution">
    <text evidence="1">The sequence shown here is derived from an EMBL/GenBank/DDBJ whole genome shotgun (WGS) entry which is preliminary data.</text>
</comment>
<reference evidence="1" key="1">
    <citation type="submission" date="2023-01" db="EMBL/GenBank/DDBJ databases">
        <authorList>
            <person name="Piombo E."/>
        </authorList>
    </citation>
    <scope>NUCLEOTIDE SEQUENCE</scope>
</reference>
<proteinExistence type="predicted"/>
<organism evidence="1 2">
    <name type="scientific">Clonostachys chloroleuca</name>
    <dbReference type="NCBI Taxonomy" id="1926264"/>
    <lineage>
        <taxon>Eukaryota</taxon>
        <taxon>Fungi</taxon>
        <taxon>Dikarya</taxon>
        <taxon>Ascomycota</taxon>
        <taxon>Pezizomycotina</taxon>
        <taxon>Sordariomycetes</taxon>
        <taxon>Hypocreomycetidae</taxon>
        <taxon>Hypocreales</taxon>
        <taxon>Bionectriaceae</taxon>
        <taxon>Clonostachys</taxon>
    </lineage>
</organism>
<keyword evidence="2" id="KW-1185">Reference proteome</keyword>
<dbReference type="AlphaFoldDB" id="A0AA35QB94"/>